<dbReference type="GO" id="GO:0043252">
    <property type="term" value="P:sodium-independent organic anion transport"/>
    <property type="evidence" value="ECO:0007669"/>
    <property type="project" value="TreeGrafter"/>
</dbReference>
<proteinExistence type="predicted"/>
<dbReference type="GO" id="GO:0016323">
    <property type="term" value="C:basolateral plasma membrane"/>
    <property type="evidence" value="ECO:0007669"/>
    <property type="project" value="TreeGrafter"/>
</dbReference>
<keyword evidence="2" id="KW-1133">Transmembrane helix</keyword>
<keyword evidence="1" id="KW-1015">Disulfide bond</keyword>
<sequence>MGIRESKLIVSDNVQPSIIAFPTIWLVEAGFSAVVDIFSKRSKLDVNNRGIMRLRLNKLIEIDHDSLYNKHQCQGTIYYSFAVGGAACGYLLGGIFLTIDEGWWIGFVLSFCICILVGFPLSAFGRYVPEHALIEKNRDRSYSYTSTPLEKFNRNTAKSTINKSFENDPEKTTLDNDEINVLQTLRYFNLQELIPAIKRILTNKVLMLIITANTIDSFLIIGLILFIPKYIETQFNTPASSSSIYAGIAAIPSGIIGTVIGGIIIRNMNVTKRLLFSVVCFGIAVPVMFAFYLKCDTIKITGLNEAYNDRTSIQLNDACNTQCNCTISNIRDLSKSMICAITPEDEKIYFISPCFAGCRGESDNKICNCFHSKWRYPANNDVCHNSMCTVMISVYIIMIGIGILLTFASASSTIQSILRVVKFKDRSLATGVGWMFGRVFGTLPGPILFGLIIDKSCSLWNNTGCKGNSDWICLQYESEKLVKYATILALSCKILSLIVMSLAAFLHHRHCQKRKKSKRNIKYKLDV</sequence>
<dbReference type="AlphaFoldDB" id="A0A177AUT6"/>
<dbReference type="EMBL" id="LWCA01001151">
    <property type="protein sequence ID" value="OAF65778.1"/>
    <property type="molecule type" value="Genomic_DNA"/>
</dbReference>
<dbReference type="Proteomes" id="UP000078046">
    <property type="component" value="Unassembled WGS sequence"/>
</dbReference>
<evidence type="ECO:0000313" key="4">
    <source>
        <dbReference type="Proteomes" id="UP000078046"/>
    </source>
</evidence>
<dbReference type="OrthoDB" id="5062115at2759"/>
<feature type="transmembrane region" description="Helical" evidence="2">
    <location>
        <begin position="431"/>
        <end position="453"/>
    </location>
</feature>
<evidence type="ECO:0008006" key="5">
    <source>
        <dbReference type="Google" id="ProtNLM"/>
    </source>
</evidence>
<keyword evidence="4" id="KW-1185">Reference proteome</keyword>
<organism evidence="3 4">
    <name type="scientific">Intoshia linei</name>
    <dbReference type="NCBI Taxonomy" id="1819745"/>
    <lineage>
        <taxon>Eukaryota</taxon>
        <taxon>Metazoa</taxon>
        <taxon>Spiralia</taxon>
        <taxon>Lophotrochozoa</taxon>
        <taxon>Mesozoa</taxon>
        <taxon>Orthonectida</taxon>
        <taxon>Rhopaluridae</taxon>
        <taxon>Intoshia</taxon>
    </lineage>
</organism>
<evidence type="ECO:0000313" key="3">
    <source>
        <dbReference type="EMBL" id="OAF65778.1"/>
    </source>
</evidence>
<protein>
    <recommendedName>
        <fullName evidence="5">Solute carrier organic anion transporter family member</fullName>
    </recommendedName>
</protein>
<dbReference type="InterPro" id="IPR004156">
    <property type="entry name" value="OATP"/>
</dbReference>
<comment type="caution">
    <text evidence="3">The sequence shown here is derived from an EMBL/GenBank/DDBJ whole genome shotgun (WGS) entry which is preliminary data.</text>
</comment>
<feature type="transmembrane region" description="Helical" evidence="2">
    <location>
        <begin position="77"/>
        <end position="97"/>
    </location>
</feature>
<dbReference type="GO" id="GO:0015347">
    <property type="term" value="F:sodium-independent organic anion transmembrane transporter activity"/>
    <property type="evidence" value="ECO:0007669"/>
    <property type="project" value="TreeGrafter"/>
</dbReference>
<evidence type="ECO:0000256" key="1">
    <source>
        <dbReference type="ARBA" id="ARBA00023157"/>
    </source>
</evidence>
<dbReference type="Pfam" id="PF03137">
    <property type="entry name" value="OATP"/>
    <property type="match status" value="1"/>
</dbReference>
<keyword evidence="2" id="KW-0812">Transmembrane</keyword>
<feature type="transmembrane region" description="Helical" evidence="2">
    <location>
        <begin position="274"/>
        <end position="293"/>
    </location>
</feature>
<feature type="transmembrane region" description="Helical" evidence="2">
    <location>
        <begin position="243"/>
        <end position="265"/>
    </location>
</feature>
<feature type="transmembrane region" description="Helical" evidence="2">
    <location>
        <begin position="390"/>
        <end position="410"/>
    </location>
</feature>
<feature type="transmembrane region" description="Helical" evidence="2">
    <location>
        <begin position="484"/>
        <end position="506"/>
    </location>
</feature>
<reference evidence="3 4" key="1">
    <citation type="submission" date="2016-04" db="EMBL/GenBank/DDBJ databases">
        <title>The genome of Intoshia linei affirms orthonectids as highly simplified spiralians.</title>
        <authorList>
            <person name="Mikhailov K.V."/>
            <person name="Slusarev G.S."/>
            <person name="Nikitin M.A."/>
            <person name="Logacheva M.D."/>
            <person name="Penin A."/>
            <person name="Aleoshin V."/>
            <person name="Panchin Y.V."/>
        </authorList>
    </citation>
    <scope>NUCLEOTIDE SEQUENCE [LARGE SCALE GENOMIC DNA]</scope>
    <source>
        <strain evidence="3">Intl2013</strain>
        <tissue evidence="3">Whole animal</tissue>
    </source>
</reference>
<feature type="transmembrane region" description="Helical" evidence="2">
    <location>
        <begin position="103"/>
        <end position="128"/>
    </location>
</feature>
<dbReference type="Gene3D" id="1.20.1250.20">
    <property type="entry name" value="MFS general substrate transporter like domains"/>
    <property type="match status" value="1"/>
</dbReference>
<evidence type="ECO:0000256" key="2">
    <source>
        <dbReference type="SAM" id="Phobius"/>
    </source>
</evidence>
<feature type="transmembrane region" description="Helical" evidence="2">
    <location>
        <begin position="205"/>
        <end position="231"/>
    </location>
</feature>
<dbReference type="SUPFAM" id="SSF103473">
    <property type="entry name" value="MFS general substrate transporter"/>
    <property type="match status" value="1"/>
</dbReference>
<keyword evidence="2" id="KW-0472">Membrane</keyword>
<dbReference type="PANTHER" id="PTHR11388">
    <property type="entry name" value="ORGANIC ANION TRANSPORTER"/>
    <property type="match status" value="1"/>
</dbReference>
<dbReference type="InterPro" id="IPR036259">
    <property type="entry name" value="MFS_trans_sf"/>
</dbReference>
<accession>A0A177AUT6</accession>
<name>A0A177AUT6_9BILA</name>
<gene>
    <name evidence="3" type="ORF">A3Q56_06507</name>
</gene>
<dbReference type="PANTHER" id="PTHR11388:SF100">
    <property type="entry name" value="SOLUTE CARRIER ORGANIC ANION TRANSPORTER FAMILY MEMBER 4A1"/>
    <property type="match status" value="1"/>
</dbReference>